<name>A0A8J7LXG8_9RHOB</name>
<protein>
    <submittedName>
        <fullName evidence="1">Uncharacterized protein</fullName>
    </submittedName>
</protein>
<gene>
    <name evidence="1" type="ORF">JF290_19270</name>
</gene>
<comment type="caution">
    <text evidence="1">The sequence shown here is derived from an EMBL/GenBank/DDBJ whole genome shotgun (WGS) entry which is preliminary data.</text>
</comment>
<evidence type="ECO:0000313" key="1">
    <source>
        <dbReference type="EMBL" id="MBJ6373665.1"/>
    </source>
</evidence>
<dbReference type="EMBL" id="JAELVR010000018">
    <property type="protein sequence ID" value="MBJ6373665.1"/>
    <property type="molecule type" value="Genomic_DNA"/>
</dbReference>
<proteinExistence type="predicted"/>
<dbReference type="AlphaFoldDB" id="A0A8J7LXG8"/>
<accession>A0A8J7LXG8</accession>
<dbReference type="Proteomes" id="UP000619079">
    <property type="component" value="Unassembled WGS sequence"/>
</dbReference>
<sequence>MKKTFKISAGCMYAGGYPGLFQAISWKGHTMPKLSFYRILRAKTLFALMICAASLARGDELNDKVEALLELCIATGETQKIEGSLDASGKIRLSGPALEAEGDLLFTRQEWSGLIGGISSGMTELQAEQATQVRDCLEPARAAIFQQIISN</sequence>
<keyword evidence="2" id="KW-1185">Reference proteome</keyword>
<reference evidence="1" key="1">
    <citation type="submission" date="2020-12" db="EMBL/GenBank/DDBJ databases">
        <title>Sedimentitalea sp. nov., isolated from sand in Incheon.</title>
        <authorList>
            <person name="Kim W."/>
        </authorList>
    </citation>
    <scope>NUCLEOTIDE SEQUENCE</scope>
    <source>
        <strain evidence="1">CAU 1593</strain>
    </source>
</reference>
<organism evidence="1 2">
    <name type="scientific">Sedimentitalea arenosa</name>
    <dbReference type="NCBI Taxonomy" id="2798803"/>
    <lineage>
        <taxon>Bacteria</taxon>
        <taxon>Pseudomonadati</taxon>
        <taxon>Pseudomonadota</taxon>
        <taxon>Alphaproteobacteria</taxon>
        <taxon>Rhodobacterales</taxon>
        <taxon>Paracoccaceae</taxon>
        <taxon>Sedimentitalea</taxon>
    </lineage>
</organism>
<evidence type="ECO:0000313" key="2">
    <source>
        <dbReference type="Proteomes" id="UP000619079"/>
    </source>
</evidence>